<comment type="subunit">
    <text evidence="5">The holoenzyme is a dodecamer composed of 6 PCCA/alpha subunits and 6 PCCB/beta subunits.</text>
</comment>
<feature type="compositionally biased region" description="Basic and acidic residues" evidence="10">
    <location>
        <begin position="1704"/>
        <end position="1717"/>
    </location>
</feature>
<evidence type="ECO:0000256" key="2">
    <source>
        <dbReference type="ARBA" id="ARBA00006102"/>
    </source>
</evidence>
<feature type="transmembrane region" description="Helical" evidence="11">
    <location>
        <begin position="1335"/>
        <end position="1355"/>
    </location>
</feature>
<keyword evidence="16" id="KW-1185">Reference proteome</keyword>
<evidence type="ECO:0000256" key="4">
    <source>
        <dbReference type="ARBA" id="ARBA00022729"/>
    </source>
</evidence>
<feature type="transmembrane region" description="Helical" evidence="11">
    <location>
        <begin position="1022"/>
        <end position="1045"/>
    </location>
</feature>
<dbReference type="RefSeq" id="XP_013756679.1">
    <property type="nucleotide sequence ID" value="XM_013901225.1"/>
</dbReference>
<protein>
    <recommendedName>
        <fullName evidence="6">Propionyl-CoA carboxylase beta chain, mitochondrial</fullName>
        <ecNumber evidence="3">6.4.1.3</ecNumber>
    </recommendedName>
    <alternativeName>
        <fullName evidence="7">Propanoyl-CoA:carbon dioxide ligase subunit beta</fullName>
    </alternativeName>
</protein>
<feature type="transmembrane region" description="Helical" evidence="11">
    <location>
        <begin position="1115"/>
        <end position="1138"/>
    </location>
</feature>
<dbReference type="OrthoDB" id="439921at2759"/>
<dbReference type="InterPro" id="IPR009030">
    <property type="entry name" value="Growth_fac_rcpt_cys_sf"/>
</dbReference>
<dbReference type="InterPro" id="IPR028994">
    <property type="entry name" value="Integrin_alpha_N"/>
</dbReference>
<dbReference type="SUPFAM" id="SSF69318">
    <property type="entry name" value="Integrin alpha N-terminal domain"/>
    <property type="match status" value="2"/>
</dbReference>
<dbReference type="SUPFAM" id="SSF52096">
    <property type="entry name" value="ClpP/crotonase"/>
    <property type="match status" value="2"/>
</dbReference>
<dbReference type="PANTHER" id="PTHR43842:SF2">
    <property type="entry name" value="PROPIONYL-COA CARBOXYLASE BETA CHAIN, MITOCHONDRIAL"/>
    <property type="match status" value="1"/>
</dbReference>
<dbReference type="InterPro" id="IPR056047">
    <property type="entry name" value="CRMPA-like_DUF7630"/>
</dbReference>
<dbReference type="Pfam" id="PF01039">
    <property type="entry name" value="Carboxyl_trans"/>
    <property type="match status" value="1"/>
</dbReference>
<organism evidence="15 16">
    <name type="scientific">Thecamonas trahens ATCC 50062</name>
    <dbReference type="NCBI Taxonomy" id="461836"/>
    <lineage>
        <taxon>Eukaryota</taxon>
        <taxon>Apusozoa</taxon>
        <taxon>Apusomonadida</taxon>
        <taxon>Apusomonadidae</taxon>
        <taxon>Thecamonas</taxon>
    </lineage>
</organism>
<dbReference type="InterPro" id="IPR011763">
    <property type="entry name" value="COA_CT_C"/>
</dbReference>
<evidence type="ECO:0000256" key="9">
    <source>
        <dbReference type="ARBA" id="ARBA00049495"/>
    </source>
</evidence>
<dbReference type="GO" id="GO:0004658">
    <property type="term" value="F:propionyl-CoA carboxylase activity"/>
    <property type="evidence" value="ECO:0007669"/>
    <property type="project" value="UniProtKB-EC"/>
</dbReference>
<feature type="signal peptide" evidence="12">
    <location>
        <begin position="1"/>
        <end position="19"/>
    </location>
</feature>
<evidence type="ECO:0000256" key="1">
    <source>
        <dbReference type="ARBA" id="ARBA00005060"/>
    </source>
</evidence>
<comment type="pathway">
    <text evidence="1">Metabolic intermediate metabolism; propanoyl-CoA degradation; succinyl-CoA from propanoyl-CoA: step 1/3.</text>
</comment>
<sequence length="1956" mass="206052">MYAPVAILTLLVLVALSLADDLPCTLVPDETATDATSQLVGLATNMQHAYLAALDVDEDNDIDLISSVPPLKLMRNQGDNTFVEENAAAAMSFTEPTGSGITMGLAVADANGDSLDDFVIGWRDRNVLIMYFNIGGGSSAFTPHQLASASQVGFPEFIDWDGDGDLDLVSFLWSTTGPARVFINSAGSWPTSPTYSFGSFTAVHPGSYGDFDGDNDLDMVVGNQKWRRDGPLSMTNIGTLPGGLIGTSFSYQITTPINWNSDGHDDAGGGKGCYILLGDGAFGFTSQTLPIPDCIPTQERIVVDVNKDGAHDMVYSASNRPDIGISLLVNDGSGNFASTIIRKSDRAVHTPFFVDVDGDGDYDVFTSPWDNSDVDFGKLFFHENSARPGAHMPVFRSLCVVPGCTTVDGCVSNVIRIAQIHGASDVELAAGVNYTQCPVTPITITNSALRIRPRGWSSRTSIRCGHAGVLFRVEHGAKAAVERLDIFDTSTSFTVDPQPAILVTGTASKLTLSNVTVTSADATRDAAGLTLIASIVDGGFLVAENSGSLVVESSDFVGCSASGSGGAMALKKTGLVSVTKTSFVGNSAVGGAGGAVVVVLSDAVMGDTPLVSISNSVFARNEARYGGVAAVILGPTILPTLEDHTFLPWQPNQAAALAKASNLTVSFADVMLADNVASFGDVLYDCSAPVLGPGTPGGTVPGASSVFVCNPSDAATQAYSSVPWVTSVGPEAGALVAAAASPAVTIKRVDAPANEPVLVMPGEELGGVSFGADDVFGSPTTAGLVGLLPAPGSGDDVFMYVSNVLRALSASETVVDFSRERLAASHAGVVGSTVYMSAGLAVAGAEVVFIPRPSLVVQFPLQFVACGPGWGASSTTPFACSPCASGLFAPDTSMEACRPLDDCLPNSKRTQSDSSECTCNAGYWAPALAPDTPCVVCPVGGICVGSSTEIPTAAVGYFNVANSTGSGALAEMAKCPRPQSCAGGSKCVTGSEGFMCRACSDGFYTDEDTVCRKCPNAAGAMFYAFVSVLGAAVVLATAVVMWAAYGRGGGSSSVWRVPHAVKSGILFFQILAVIGGAELNWPSPLSYILAVFSAFNLSLALFASECVLVDFATMYKFTALIPMGMFLLVMAVAALFKFGLRLRRVALPRVAERVLCILGPMLYIAAAHASLVLFDCTKLPNGTFVLDADMGVVCFESEWIELLPYGLFAVVVYVIGLPAILFTLLCRARHSLQTSEVRSRLGVLFLNFQPQFYLFEVLLLLKRLAVVATAMFFSDLHVWLLTIFMVVFAVFAGIQLKYEPYKLQMYNDIEMQLNLVICALIMLGTLFWADNFPNHTSLVLFAVIGCAAVFLALAFRLGMTAQVDVCNEPEAKEHGSPSLGTSGTSSGSGLALLTPQPVELSYTMLRSVTTTATSLTSLPAVLRACTSALRGFSSSACVSAGAFKPFLREGVSSGATAVEAARAESLAGGGEKRVAAQHGKGKLTARERLDVLLDEGSFREMDPFVTHRCSDFGMEASKVPGDGVVTGQGTINGRLAFVFSQDFTVMGGSLSETHAEKICKLMDNAMKVGVPVIGLNDSGGARIQEGVASLAGYAEVFQRNVDASGVVPQISMIMGPCAGGAVYSPALTDFTFMVRDTSYMFVTGPEVVKTVTHEEVTQEELGGAKTHATKSGVAHLTFEDDIEALLKLREFYDFLPLSNTAEPPQRDFSDPRTRRSEQLNSIVPADPNSPYDIKSVITELVDDGEFFEIMPDFAKNIVIGFGRMEGKTVSFVANQPKELAGCLDIDASVKAARWIRFCDAFNIPIATLVDVPGFLPGVGQEHNGIIRNGAKLLHAYAEASVPKVTVITRKAYGGAYTTLAPRMLRADRVYGWPTSEVAVMGAKGAVGIIFRGDSDIAAREAEYEEKFLNPLPAARRGFLDDVIEPAATRAIICEDLEVLATKVEEGPAKKHSNGPL</sequence>
<dbReference type="PROSITE" id="PS50980">
    <property type="entry name" value="COA_CT_NTER"/>
    <property type="match status" value="1"/>
</dbReference>
<feature type="transmembrane region" description="Helical" evidence="11">
    <location>
        <begin position="1084"/>
        <end position="1103"/>
    </location>
</feature>
<evidence type="ECO:0000256" key="3">
    <source>
        <dbReference type="ARBA" id="ARBA00013050"/>
    </source>
</evidence>
<dbReference type="InterPro" id="IPR011762">
    <property type="entry name" value="COA_CT_N"/>
</dbReference>
<dbReference type="GO" id="GO:0005739">
    <property type="term" value="C:mitochondrion"/>
    <property type="evidence" value="ECO:0007669"/>
    <property type="project" value="TreeGrafter"/>
</dbReference>
<accession>A0A0L0DF20</accession>
<dbReference type="eggNOG" id="KOG0540">
    <property type="taxonomic scope" value="Eukaryota"/>
</dbReference>
<evidence type="ECO:0000256" key="6">
    <source>
        <dbReference type="ARBA" id="ARBA00041138"/>
    </source>
</evidence>
<evidence type="ECO:0000259" key="13">
    <source>
        <dbReference type="PROSITE" id="PS50980"/>
    </source>
</evidence>
<comment type="similarity">
    <text evidence="2">Belongs to the AccD/PCCB family.</text>
</comment>
<keyword evidence="11" id="KW-1133">Transmembrane helix</keyword>
<evidence type="ECO:0000256" key="5">
    <source>
        <dbReference type="ARBA" id="ARBA00038567"/>
    </source>
</evidence>
<feature type="transmembrane region" description="Helical" evidence="11">
    <location>
        <begin position="1057"/>
        <end position="1077"/>
    </location>
</feature>
<evidence type="ECO:0000256" key="10">
    <source>
        <dbReference type="SAM" id="MobiDB-lite"/>
    </source>
</evidence>
<dbReference type="Gene3D" id="2.130.10.130">
    <property type="entry name" value="Integrin alpha, N-terminal"/>
    <property type="match status" value="1"/>
</dbReference>
<dbReference type="GeneID" id="25569966"/>
<feature type="region of interest" description="Disordered" evidence="10">
    <location>
        <begin position="1702"/>
        <end position="1726"/>
    </location>
</feature>
<evidence type="ECO:0000256" key="7">
    <source>
        <dbReference type="ARBA" id="ARBA00042797"/>
    </source>
</evidence>
<proteinExistence type="inferred from homology"/>
<feature type="domain" description="CoA carboxyltransferase C-terminal" evidence="14">
    <location>
        <begin position="1711"/>
        <end position="1953"/>
    </location>
</feature>
<evidence type="ECO:0000256" key="8">
    <source>
        <dbReference type="ARBA" id="ARBA00048208"/>
    </source>
</evidence>
<feature type="transmembrane region" description="Helical" evidence="11">
    <location>
        <begin position="827"/>
        <end position="850"/>
    </location>
</feature>
<dbReference type="FunFam" id="3.90.226.10:FF:000016">
    <property type="entry name" value="Propionyl-CoA carboxylase, beta subunit"/>
    <property type="match status" value="1"/>
</dbReference>
<dbReference type="CDD" id="cd00185">
    <property type="entry name" value="TNFRSF"/>
    <property type="match status" value="1"/>
</dbReference>
<comment type="catalytic activity">
    <reaction evidence="8">
        <text>butanoyl-CoA + hydrogencarbonate + ATP = (2S)-ethylmalonyl-CoA + ADP + phosphate + H(+)</text>
        <dbReference type="Rhea" id="RHEA:59520"/>
        <dbReference type="ChEBI" id="CHEBI:15378"/>
        <dbReference type="ChEBI" id="CHEBI:17544"/>
        <dbReference type="ChEBI" id="CHEBI:30616"/>
        <dbReference type="ChEBI" id="CHEBI:43474"/>
        <dbReference type="ChEBI" id="CHEBI:57371"/>
        <dbReference type="ChEBI" id="CHEBI:60909"/>
        <dbReference type="ChEBI" id="CHEBI:456216"/>
    </reaction>
    <physiologicalReaction direction="left-to-right" evidence="8">
        <dbReference type="Rhea" id="RHEA:59521"/>
    </physiologicalReaction>
</comment>
<feature type="transmembrane region" description="Helical" evidence="11">
    <location>
        <begin position="1150"/>
        <end position="1174"/>
    </location>
</feature>
<evidence type="ECO:0000256" key="12">
    <source>
        <dbReference type="SAM" id="SignalP"/>
    </source>
</evidence>
<feature type="transmembrane region" description="Helical" evidence="11">
    <location>
        <begin position="1279"/>
        <end position="1299"/>
    </location>
</feature>
<keyword evidence="11" id="KW-0812">Transmembrane</keyword>
<dbReference type="Pfam" id="PF13517">
    <property type="entry name" value="FG-GAP_3"/>
    <property type="match status" value="2"/>
</dbReference>
<dbReference type="EC" id="6.4.1.3" evidence="3"/>
<dbReference type="GO" id="GO:0009062">
    <property type="term" value="P:fatty acid catabolic process"/>
    <property type="evidence" value="ECO:0007669"/>
    <property type="project" value="UniProtKB-ARBA"/>
</dbReference>
<evidence type="ECO:0000256" key="11">
    <source>
        <dbReference type="SAM" id="Phobius"/>
    </source>
</evidence>
<dbReference type="EMBL" id="GL349463">
    <property type="protein sequence ID" value="KNC50937.1"/>
    <property type="molecule type" value="Genomic_DNA"/>
</dbReference>
<dbReference type="Pfam" id="PF24633">
    <property type="entry name" value="DUF7630"/>
    <property type="match status" value="1"/>
</dbReference>
<feature type="transmembrane region" description="Helical" evidence="11">
    <location>
        <begin position="1205"/>
        <end position="1226"/>
    </location>
</feature>
<dbReference type="FunFam" id="3.90.226.10:FF:000017">
    <property type="entry name" value="Propionyl-CoA carboxylase subunit beta 5"/>
    <property type="match status" value="1"/>
</dbReference>
<evidence type="ECO:0000313" key="16">
    <source>
        <dbReference type="Proteomes" id="UP000054408"/>
    </source>
</evidence>
<dbReference type="SUPFAM" id="SSF57184">
    <property type="entry name" value="Growth factor receptor domain"/>
    <property type="match status" value="1"/>
</dbReference>
<dbReference type="InterPro" id="IPR051047">
    <property type="entry name" value="AccD/PCCB"/>
</dbReference>
<dbReference type="InterPro" id="IPR029045">
    <property type="entry name" value="ClpP/crotonase-like_dom_sf"/>
</dbReference>
<dbReference type="InterPro" id="IPR013517">
    <property type="entry name" value="FG-GAP"/>
</dbReference>
<dbReference type="PROSITE" id="PS50989">
    <property type="entry name" value="COA_CT_CTER"/>
    <property type="match status" value="1"/>
</dbReference>
<comment type="catalytic activity">
    <reaction evidence="9">
        <text>propanoyl-CoA + hydrogencarbonate + ATP = (S)-methylmalonyl-CoA + ADP + phosphate + H(+)</text>
        <dbReference type="Rhea" id="RHEA:23720"/>
        <dbReference type="ChEBI" id="CHEBI:15378"/>
        <dbReference type="ChEBI" id="CHEBI:17544"/>
        <dbReference type="ChEBI" id="CHEBI:30616"/>
        <dbReference type="ChEBI" id="CHEBI:43474"/>
        <dbReference type="ChEBI" id="CHEBI:57327"/>
        <dbReference type="ChEBI" id="CHEBI:57392"/>
        <dbReference type="ChEBI" id="CHEBI:456216"/>
        <dbReference type="EC" id="6.4.1.3"/>
    </reaction>
    <physiologicalReaction direction="left-to-right" evidence="9">
        <dbReference type="Rhea" id="RHEA:23721"/>
    </physiologicalReaction>
</comment>
<dbReference type="SUPFAM" id="SSF51126">
    <property type="entry name" value="Pectin lyase-like"/>
    <property type="match status" value="1"/>
</dbReference>
<feature type="chain" id="PRO_5005537452" description="Propionyl-CoA carboxylase beta chain, mitochondrial" evidence="12">
    <location>
        <begin position="20"/>
        <end position="1956"/>
    </location>
</feature>
<dbReference type="PANTHER" id="PTHR43842">
    <property type="entry name" value="PROPIONYL-COA CARBOXYLASE BETA CHAIN"/>
    <property type="match status" value="1"/>
</dbReference>
<feature type="transmembrane region" description="Helical" evidence="11">
    <location>
        <begin position="1311"/>
        <end position="1329"/>
    </location>
</feature>
<dbReference type="Gene3D" id="3.90.226.10">
    <property type="entry name" value="2-enoyl-CoA Hydratase, Chain A, domain 1"/>
    <property type="match status" value="2"/>
</dbReference>
<feature type="domain" description="CoA carboxyltransferase N-terminal" evidence="13">
    <location>
        <begin position="1451"/>
        <end position="1707"/>
    </location>
</feature>
<reference evidence="15 16" key="1">
    <citation type="submission" date="2010-05" db="EMBL/GenBank/DDBJ databases">
        <title>The Genome Sequence of Thecamonas trahens ATCC 50062.</title>
        <authorList>
            <consortium name="The Broad Institute Genome Sequencing Platform"/>
            <person name="Russ C."/>
            <person name="Cuomo C."/>
            <person name="Shea T."/>
            <person name="Young S.K."/>
            <person name="Zeng Q."/>
            <person name="Koehrsen M."/>
            <person name="Haas B."/>
            <person name="Borodovsky M."/>
            <person name="Guigo R."/>
            <person name="Alvarado L."/>
            <person name="Berlin A."/>
            <person name="Bochicchio J."/>
            <person name="Borenstein D."/>
            <person name="Chapman S."/>
            <person name="Chen Z."/>
            <person name="Freedman E."/>
            <person name="Gellesch M."/>
            <person name="Goldberg J."/>
            <person name="Griggs A."/>
            <person name="Gujja S."/>
            <person name="Heilman E."/>
            <person name="Heiman D."/>
            <person name="Hepburn T."/>
            <person name="Howarth C."/>
            <person name="Jen D."/>
            <person name="Larson L."/>
            <person name="Mehta T."/>
            <person name="Park D."/>
            <person name="Pearson M."/>
            <person name="Roberts A."/>
            <person name="Saif S."/>
            <person name="Shenoy N."/>
            <person name="Sisk P."/>
            <person name="Stolte C."/>
            <person name="Sykes S."/>
            <person name="Thomson T."/>
            <person name="Walk T."/>
            <person name="White J."/>
            <person name="Yandava C."/>
            <person name="Burger G."/>
            <person name="Gray M.W."/>
            <person name="Holland P.W.H."/>
            <person name="King N."/>
            <person name="Lang F.B.F."/>
            <person name="Roger A.J."/>
            <person name="Ruiz-Trillo I."/>
            <person name="Lander E."/>
            <person name="Nusbaum C."/>
        </authorList>
    </citation>
    <scope>NUCLEOTIDE SEQUENCE [LARGE SCALE GENOMIC DNA]</scope>
    <source>
        <strain evidence="15 16">ATCC 50062</strain>
    </source>
</reference>
<keyword evidence="4 12" id="KW-0732">Signal</keyword>
<dbReference type="InterPro" id="IPR034733">
    <property type="entry name" value="AcCoA_carboxyl_beta"/>
</dbReference>
<name>A0A0L0DF20_THETB</name>
<dbReference type="Proteomes" id="UP000054408">
    <property type="component" value="Unassembled WGS sequence"/>
</dbReference>
<dbReference type="STRING" id="461836.A0A0L0DF20"/>
<evidence type="ECO:0000313" key="15">
    <source>
        <dbReference type="EMBL" id="KNC50937.1"/>
    </source>
</evidence>
<keyword evidence="11" id="KW-0472">Membrane</keyword>
<dbReference type="InterPro" id="IPR011050">
    <property type="entry name" value="Pectin_lyase_fold/virulence"/>
</dbReference>
<gene>
    <name evidence="15" type="ORF">AMSG_12051</name>
</gene>
<evidence type="ECO:0000259" key="14">
    <source>
        <dbReference type="PROSITE" id="PS50989"/>
    </source>
</evidence>